<accession>A0A7C8YWC9</accession>
<reference evidence="1" key="2">
    <citation type="submission" date="2020-07" db="EMBL/GenBank/DDBJ databases">
        <authorList>
            <person name="Vera ALvarez R."/>
            <person name="Arias-Moreno D.M."/>
            <person name="Jimenez-Jacinto V."/>
            <person name="Jimenez-Bremont J.F."/>
            <person name="Swaminathan K."/>
            <person name="Moose S.P."/>
            <person name="Guerrero-Gonzalez M.L."/>
            <person name="Marino-Ramirez L."/>
            <person name="Landsman D."/>
            <person name="Rodriguez-Kessler M."/>
            <person name="Delgado-Sanchez P."/>
        </authorList>
    </citation>
    <scope>NUCLEOTIDE SEQUENCE</scope>
    <source>
        <tissue evidence="1">Cladode</tissue>
    </source>
</reference>
<dbReference type="AlphaFoldDB" id="A0A7C8YWC9"/>
<sequence>MQPRRHHRRLPFCRPPSSPSFLLATPSDTLFGFSVCSVSAELGRLTHADSHHRHAAPHTPPSGTVGPPMTLPRLPCFLRSFPCLVSLFPSAAACGSSPPISTPAGHQQPPHTTTDTIHHQPYTFPPHLLESGKIVDWERLRPKSQINFIVATLSINFGRYCKLKVKNQGFYISY</sequence>
<reference evidence="1" key="1">
    <citation type="journal article" date="2013" name="J. Plant Res.">
        <title>Effect of fungi and light on seed germination of three Opuntia species from semiarid lands of central Mexico.</title>
        <authorList>
            <person name="Delgado-Sanchez P."/>
            <person name="Jimenez-Bremont J.F."/>
            <person name="Guerrero-Gonzalez Mde L."/>
            <person name="Flores J."/>
        </authorList>
    </citation>
    <scope>NUCLEOTIDE SEQUENCE</scope>
    <source>
        <tissue evidence="1">Cladode</tissue>
    </source>
</reference>
<organism evidence="1">
    <name type="scientific">Opuntia streptacantha</name>
    <name type="common">Prickly pear cactus</name>
    <name type="synonym">Opuntia cardona</name>
    <dbReference type="NCBI Taxonomy" id="393608"/>
    <lineage>
        <taxon>Eukaryota</taxon>
        <taxon>Viridiplantae</taxon>
        <taxon>Streptophyta</taxon>
        <taxon>Embryophyta</taxon>
        <taxon>Tracheophyta</taxon>
        <taxon>Spermatophyta</taxon>
        <taxon>Magnoliopsida</taxon>
        <taxon>eudicotyledons</taxon>
        <taxon>Gunneridae</taxon>
        <taxon>Pentapetalae</taxon>
        <taxon>Caryophyllales</taxon>
        <taxon>Cactineae</taxon>
        <taxon>Cactaceae</taxon>
        <taxon>Opuntioideae</taxon>
        <taxon>Opuntia</taxon>
    </lineage>
</organism>
<dbReference type="EMBL" id="GISG01065164">
    <property type="protein sequence ID" value="MBA4628237.1"/>
    <property type="molecule type" value="Transcribed_RNA"/>
</dbReference>
<proteinExistence type="predicted"/>
<evidence type="ECO:0000313" key="1">
    <source>
        <dbReference type="EMBL" id="MBA4628237.1"/>
    </source>
</evidence>
<protein>
    <submittedName>
        <fullName evidence="1">Uncharacterized protein</fullName>
    </submittedName>
</protein>
<name>A0A7C8YWC9_OPUST</name>